<keyword evidence="1" id="KW-0812">Transmembrane</keyword>
<comment type="caution">
    <text evidence="2">The sequence shown here is derived from an EMBL/GenBank/DDBJ whole genome shotgun (WGS) entry which is preliminary data.</text>
</comment>
<evidence type="ECO:0000256" key="1">
    <source>
        <dbReference type="SAM" id="Phobius"/>
    </source>
</evidence>
<sequence length="91" mass="10264">MGSVVWLAVGKCGMAWENVGEAWKTWKRHGNKEIWGTCYLDDYRVFAILRGVGFVFATLGNGFIVFLILRSKAIRKERFNLLIILLASAAV</sequence>
<reference evidence="2" key="1">
    <citation type="submission" date="2023-06" db="EMBL/GenBank/DDBJ databases">
        <title>Genomic analysis of the entomopathogenic nematode Steinernema hermaphroditum.</title>
        <authorList>
            <person name="Schwarz E.M."/>
            <person name="Heppert J.K."/>
            <person name="Baniya A."/>
            <person name="Schwartz H.T."/>
            <person name="Tan C.-H."/>
            <person name="Antoshechkin I."/>
            <person name="Sternberg P.W."/>
            <person name="Goodrich-Blair H."/>
            <person name="Dillman A.R."/>
        </authorList>
    </citation>
    <scope>NUCLEOTIDE SEQUENCE</scope>
    <source>
        <strain evidence="2">PS9179</strain>
        <tissue evidence="2">Whole animal</tissue>
    </source>
</reference>
<proteinExistence type="predicted"/>
<dbReference type="EMBL" id="JAUCMV010000004">
    <property type="protein sequence ID" value="KAK0407131.1"/>
    <property type="molecule type" value="Genomic_DNA"/>
</dbReference>
<evidence type="ECO:0000313" key="2">
    <source>
        <dbReference type="EMBL" id="KAK0407131.1"/>
    </source>
</evidence>
<dbReference type="AlphaFoldDB" id="A0AA39LR83"/>
<protein>
    <submittedName>
        <fullName evidence="2">Uncharacterized protein</fullName>
    </submittedName>
</protein>
<keyword evidence="1" id="KW-0472">Membrane</keyword>
<keyword evidence="1" id="KW-1133">Transmembrane helix</keyword>
<keyword evidence="3" id="KW-1185">Reference proteome</keyword>
<gene>
    <name evidence="2" type="ORF">QR680_019019</name>
</gene>
<accession>A0AA39LR83</accession>
<evidence type="ECO:0000313" key="3">
    <source>
        <dbReference type="Proteomes" id="UP001175271"/>
    </source>
</evidence>
<feature type="transmembrane region" description="Helical" evidence="1">
    <location>
        <begin position="45"/>
        <end position="69"/>
    </location>
</feature>
<name>A0AA39LR83_9BILA</name>
<organism evidence="2 3">
    <name type="scientific">Steinernema hermaphroditum</name>
    <dbReference type="NCBI Taxonomy" id="289476"/>
    <lineage>
        <taxon>Eukaryota</taxon>
        <taxon>Metazoa</taxon>
        <taxon>Ecdysozoa</taxon>
        <taxon>Nematoda</taxon>
        <taxon>Chromadorea</taxon>
        <taxon>Rhabditida</taxon>
        <taxon>Tylenchina</taxon>
        <taxon>Panagrolaimomorpha</taxon>
        <taxon>Strongyloidoidea</taxon>
        <taxon>Steinernematidae</taxon>
        <taxon>Steinernema</taxon>
    </lineage>
</organism>
<dbReference type="Proteomes" id="UP001175271">
    <property type="component" value="Unassembled WGS sequence"/>
</dbReference>